<sequence length="331" mass="39876">MARTRAPTPTPQQKRTSKPRKEQKKWDVDVEDIILLEVMMLPEQKLPERDPLAPRRNKYPRNYWVRVYNECLDRGIEGRTIENIRQRWRNQIEPRISNGGYRPQFYKGDWLTLLKKLLEKGFEGSPLFPWRCAEFNGFDSLYLRGRWDYYYKKSTNREDNQSIKQFIKKEIEEYQQKSLTELNLPWRKSLGGKRAHGIIAIKSIAPRLPNGGYLPQFFQGDWLTLLKNLRNKGYDGSPLFCWRNVEFGPFKSLYLRGRWRYLSKQNCQDGQTTKEYIRQEIKRYKDKTLVELNTPFRKSLGGKKFWEVIKYTHGRRNKFLPRGWNDPERYF</sequence>
<name>A0A2S4V742_9BASI</name>
<evidence type="ECO:0008006" key="4">
    <source>
        <dbReference type="Google" id="ProtNLM"/>
    </source>
</evidence>
<dbReference type="VEuPathDB" id="FungiDB:PSHT_09354"/>
<evidence type="ECO:0000256" key="1">
    <source>
        <dbReference type="SAM" id="MobiDB-lite"/>
    </source>
</evidence>
<keyword evidence="3" id="KW-1185">Reference proteome</keyword>
<proteinExistence type="predicted"/>
<reference evidence="2" key="1">
    <citation type="submission" date="2017-12" db="EMBL/GenBank/DDBJ databases">
        <title>Gene loss provides genomic basis for host adaptation in cereal stripe rust fungi.</title>
        <authorList>
            <person name="Xia C."/>
        </authorList>
    </citation>
    <scope>NUCLEOTIDE SEQUENCE [LARGE SCALE GENOMIC DNA]</scope>
    <source>
        <strain evidence="2">93-210</strain>
    </source>
</reference>
<dbReference type="Proteomes" id="UP000239156">
    <property type="component" value="Unassembled WGS sequence"/>
</dbReference>
<feature type="region of interest" description="Disordered" evidence="1">
    <location>
        <begin position="1"/>
        <end position="25"/>
    </location>
</feature>
<protein>
    <recommendedName>
        <fullName evidence="4">Myb-like domain-containing protein</fullName>
    </recommendedName>
</protein>
<organism evidence="2 3">
    <name type="scientific">Puccinia striiformis</name>
    <dbReference type="NCBI Taxonomy" id="27350"/>
    <lineage>
        <taxon>Eukaryota</taxon>
        <taxon>Fungi</taxon>
        <taxon>Dikarya</taxon>
        <taxon>Basidiomycota</taxon>
        <taxon>Pucciniomycotina</taxon>
        <taxon>Pucciniomycetes</taxon>
        <taxon>Pucciniales</taxon>
        <taxon>Pucciniaceae</taxon>
        <taxon>Puccinia</taxon>
    </lineage>
</organism>
<dbReference type="EMBL" id="PKSL01000100">
    <property type="protein sequence ID" value="POW05331.1"/>
    <property type="molecule type" value="Genomic_DNA"/>
</dbReference>
<dbReference type="VEuPathDB" id="FungiDB:PSTT_09794"/>
<accession>A0A2S4V742</accession>
<dbReference type="OrthoDB" id="2143914at2759"/>
<evidence type="ECO:0000313" key="2">
    <source>
        <dbReference type="EMBL" id="POW05331.1"/>
    </source>
</evidence>
<evidence type="ECO:0000313" key="3">
    <source>
        <dbReference type="Proteomes" id="UP000239156"/>
    </source>
</evidence>
<gene>
    <name evidence="2" type="ORF">PSTT_09794</name>
</gene>
<comment type="caution">
    <text evidence="2">The sequence shown here is derived from an EMBL/GenBank/DDBJ whole genome shotgun (WGS) entry which is preliminary data.</text>
</comment>